<feature type="compositionally biased region" description="Polar residues" evidence="1">
    <location>
        <begin position="50"/>
        <end position="62"/>
    </location>
</feature>
<evidence type="ECO:0000256" key="1">
    <source>
        <dbReference type="SAM" id="MobiDB-lite"/>
    </source>
</evidence>
<feature type="non-terminal residue" evidence="2">
    <location>
        <position position="165"/>
    </location>
</feature>
<organism evidence="2">
    <name type="scientific">Tanacetum cinerariifolium</name>
    <name type="common">Dalmatian daisy</name>
    <name type="synonym">Chrysanthemum cinerariifolium</name>
    <dbReference type="NCBI Taxonomy" id="118510"/>
    <lineage>
        <taxon>Eukaryota</taxon>
        <taxon>Viridiplantae</taxon>
        <taxon>Streptophyta</taxon>
        <taxon>Embryophyta</taxon>
        <taxon>Tracheophyta</taxon>
        <taxon>Spermatophyta</taxon>
        <taxon>Magnoliopsida</taxon>
        <taxon>eudicotyledons</taxon>
        <taxon>Gunneridae</taxon>
        <taxon>Pentapetalae</taxon>
        <taxon>asterids</taxon>
        <taxon>campanulids</taxon>
        <taxon>Asterales</taxon>
        <taxon>Asteraceae</taxon>
        <taxon>Asteroideae</taxon>
        <taxon>Anthemideae</taxon>
        <taxon>Anthemidinae</taxon>
        <taxon>Tanacetum</taxon>
    </lineage>
</organism>
<comment type="caution">
    <text evidence="2">The sequence shown here is derived from an EMBL/GenBank/DDBJ whole genome shotgun (WGS) entry which is preliminary data.</text>
</comment>
<dbReference type="AlphaFoldDB" id="A0A699TW68"/>
<reference evidence="2" key="1">
    <citation type="journal article" date="2019" name="Sci. Rep.">
        <title>Draft genome of Tanacetum cinerariifolium, the natural source of mosquito coil.</title>
        <authorList>
            <person name="Yamashiro T."/>
            <person name="Shiraishi A."/>
            <person name="Satake H."/>
            <person name="Nakayama K."/>
        </authorList>
    </citation>
    <scope>NUCLEOTIDE SEQUENCE</scope>
</reference>
<dbReference type="EMBL" id="BKCJ011262452">
    <property type="protein sequence ID" value="GFD11954.1"/>
    <property type="molecule type" value="Genomic_DNA"/>
</dbReference>
<feature type="non-terminal residue" evidence="2">
    <location>
        <position position="1"/>
    </location>
</feature>
<protein>
    <submittedName>
        <fullName evidence="2">Uncharacterized protein</fullName>
    </submittedName>
</protein>
<sequence length="165" mass="19335">VRPIFESEYNKVQTFLKSDRDEEPTKKRPAKEKLLQESFKSLRAEVEVSGSHSTQQQETPTVDPTEISKEDDQNMLQIILMAEVKVEALQVKYPLINWEIYSEGSRTYWRMIRVGGVTQAFQSFEDMLKDFNKEDLDALWRITKNKFSTTLPTQNKEKALWAELK</sequence>
<proteinExistence type="predicted"/>
<gene>
    <name evidence="2" type="ORF">Tci_883923</name>
</gene>
<feature type="region of interest" description="Disordered" evidence="1">
    <location>
        <begin position="44"/>
        <end position="68"/>
    </location>
</feature>
<evidence type="ECO:0000313" key="2">
    <source>
        <dbReference type="EMBL" id="GFD11954.1"/>
    </source>
</evidence>
<accession>A0A699TW68</accession>
<name>A0A699TW68_TANCI</name>